<proteinExistence type="predicted"/>
<dbReference type="GeneID" id="18563697"/>
<evidence type="ECO:0000313" key="2">
    <source>
        <dbReference type="Proteomes" id="UP000009273"/>
    </source>
</evidence>
<evidence type="ECO:0000313" key="1">
    <source>
        <dbReference type="EMBL" id="AEO93741.1"/>
    </source>
</evidence>
<accession>G3MAM4</accession>
<dbReference type="Proteomes" id="UP000009273">
    <property type="component" value="Segment"/>
</dbReference>
<gene>
    <name evidence="1" type="primary">483</name>
    <name evidence="1" type="ORF">G_483</name>
</gene>
<organism evidence="1 2">
    <name type="scientific">Bacillus phage G</name>
    <dbReference type="NCBI Taxonomy" id="2884420"/>
    <lineage>
        <taxon>Viruses</taxon>
        <taxon>Duplodnaviria</taxon>
        <taxon>Heunggongvirae</taxon>
        <taxon>Uroviricota</taxon>
        <taxon>Caudoviricetes</taxon>
        <taxon>Donellivirus</taxon>
        <taxon>Donellivirus gee</taxon>
    </lineage>
</organism>
<dbReference type="EMBL" id="JN638751">
    <property type="protein sequence ID" value="AEO93741.1"/>
    <property type="molecule type" value="Genomic_DNA"/>
</dbReference>
<sequence>MNVAGFVRSGVQKYFPYHEVKIASDGYYSIVIEVYITESAYVANMLVTGLSLEKIQEIVLEDLKSQVGDVRLNIEVRQVDFEKINRYMHQLTFAC</sequence>
<protein>
    <submittedName>
        <fullName evidence="1">Gp483</fullName>
    </submittedName>
</protein>
<dbReference type="KEGG" id="vg:18563697"/>
<keyword evidence="2" id="KW-1185">Reference proteome</keyword>
<name>G3MAM4_9CAUD</name>
<dbReference type="RefSeq" id="YP_009015786.1">
    <property type="nucleotide sequence ID" value="NC_023719.1"/>
</dbReference>
<reference evidence="1 2" key="1">
    <citation type="submission" date="2011-09" db="EMBL/GenBank/DDBJ databases">
        <authorList>
            <person name="Pope W.H."/>
            <person name="Pedulla M.L."/>
            <person name="Ford M.E."/>
            <person name="Peebles C.L."/>
            <person name="Hatfull G.H."/>
            <person name="Hendrix R.W."/>
        </authorList>
    </citation>
    <scope>NUCLEOTIDE SEQUENCE [LARGE SCALE GENOMIC DNA]</scope>
    <source>
        <strain evidence="1">G</strain>
    </source>
</reference>